<dbReference type="Proteomes" id="UP000824469">
    <property type="component" value="Unassembled WGS sequence"/>
</dbReference>
<dbReference type="EMBL" id="JAHRHJ020000008">
    <property type="protein sequence ID" value="KAH9306819.1"/>
    <property type="molecule type" value="Genomic_DNA"/>
</dbReference>
<feature type="non-terminal residue" evidence="2">
    <location>
        <position position="1"/>
    </location>
</feature>
<protein>
    <submittedName>
        <fullName evidence="2">Uncharacterized protein</fullName>
    </submittedName>
</protein>
<feature type="non-terminal residue" evidence="2">
    <location>
        <position position="70"/>
    </location>
</feature>
<comment type="caution">
    <text evidence="2">The sequence shown here is derived from an EMBL/GenBank/DDBJ whole genome shotgun (WGS) entry which is preliminary data.</text>
</comment>
<feature type="compositionally biased region" description="Acidic residues" evidence="1">
    <location>
        <begin position="56"/>
        <end position="70"/>
    </location>
</feature>
<sequence>IVAVTDIGAVLIYLQLKPKMESNKYVENEFVLPGLPKGKHTMENISVPRPSASRQDEEEEDEEIEDSGSL</sequence>
<dbReference type="AlphaFoldDB" id="A0AA38FMD9"/>
<feature type="region of interest" description="Disordered" evidence="1">
    <location>
        <begin position="37"/>
        <end position="70"/>
    </location>
</feature>
<evidence type="ECO:0000313" key="3">
    <source>
        <dbReference type="Proteomes" id="UP000824469"/>
    </source>
</evidence>
<evidence type="ECO:0000313" key="2">
    <source>
        <dbReference type="EMBL" id="KAH9306819.1"/>
    </source>
</evidence>
<proteinExistence type="predicted"/>
<accession>A0AA38FMD9</accession>
<name>A0AA38FMD9_TAXCH</name>
<organism evidence="2 3">
    <name type="scientific">Taxus chinensis</name>
    <name type="common">Chinese yew</name>
    <name type="synonym">Taxus wallichiana var. chinensis</name>
    <dbReference type="NCBI Taxonomy" id="29808"/>
    <lineage>
        <taxon>Eukaryota</taxon>
        <taxon>Viridiplantae</taxon>
        <taxon>Streptophyta</taxon>
        <taxon>Embryophyta</taxon>
        <taxon>Tracheophyta</taxon>
        <taxon>Spermatophyta</taxon>
        <taxon>Pinopsida</taxon>
        <taxon>Pinidae</taxon>
        <taxon>Conifers II</taxon>
        <taxon>Cupressales</taxon>
        <taxon>Taxaceae</taxon>
        <taxon>Taxus</taxon>
    </lineage>
</organism>
<gene>
    <name evidence="2" type="ORF">KI387_011223</name>
</gene>
<keyword evidence="3" id="KW-1185">Reference proteome</keyword>
<evidence type="ECO:0000256" key="1">
    <source>
        <dbReference type="SAM" id="MobiDB-lite"/>
    </source>
</evidence>
<reference evidence="2 3" key="1">
    <citation type="journal article" date="2021" name="Nat. Plants">
        <title>The Taxus genome provides insights into paclitaxel biosynthesis.</title>
        <authorList>
            <person name="Xiong X."/>
            <person name="Gou J."/>
            <person name="Liao Q."/>
            <person name="Li Y."/>
            <person name="Zhou Q."/>
            <person name="Bi G."/>
            <person name="Li C."/>
            <person name="Du R."/>
            <person name="Wang X."/>
            <person name="Sun T."/>
            <person name="Guo L."/>
            <person name="Liang H."/>
            <person name="Lu P."/>
            <person name="Wu Y."/>
            <person name="Zhang Z."/>
            <person name="Ro D.K."/>
            <person name="Shang Y."/>
            <person name="Huang S."/>
            <person name="Yan J."/>
        </authorList>
    </citation>
    <scope>NUCLEOTIDE SEQUENCE [LARGE SCALE GENOMIC DNA]</scope>
    <source>
        <strain evidence="2">Ta-2019</strain>
    </source>
</reference>